<dbReference type="EMBL" id="CP002838">
    <property type="protein sequence ID" value="AEM37929.1"/>
    <property type="molecule type" value="Genomic_DNA"/>
</dbReference>
<protein>
    <submittedName>
        <fullName evidence="1">Uncharacterized protein</fullName>
    </submittedName>
</protein>
<dbReference type="eggNOG" id="arCOG05957">
    <property type="taxonomic scope" value="Archaea"/>
</dbReference>
<reference evidence="1 2" key="1">
    <citation type="journal article" date="2011" name="Stand. Genomic Sci.">
        <title>Complete genome sequence of the hyperthermophilic chemolithoautotroph Pyrolobus fumarii type strain (1A).</title>
        <authorList>
            <person name="Anderson I."/>
            <person name="Goker M."/>
            <person name="Nolan M."/>
            <person name="Lucas S."/>
            <person name="Hammon N."/>
            <person name="Deshpande S."/>
            <person name="Cheng J.F."/>
            <person name="Tapia R."/>
            <person name="Han C."/>
            <person name="Goodwin L."/>
            <person name="Pitluck S."/>
            <person name="Huntemann M."/>
            <person name="Liolios K."/>
            <person name="Ivanova N."/>
            <person name="Pagani I."/>
            <person name="Mavromatis K."/>
            <person name="Ovchinikova G."/>
            <person name="Pati A."/>
            <person name="Chen A."/>
            <person name="Palaniappan K."/>
            <person name="Land M."/>
            <person name="Hauser L."/>
            <person name="Brambilla E.M."/>
            <person name="Huber H."/>
            <person name="Yasawong M."/>
            <person name="Rohde M."/>
            <person name="Spring S."/>
            <person name="Abt B."/>
            <person name="Sikorski J."/>
            <person name="Wirth R."/>
            <person name="Detter J.C."/>
            <person name="Woyke T."/>
            <person name="Bristow J."/>
            <person name="Eisen J.A."/>
            <person name="Markowitz V."/>
            <person name="Hugenholtz P."/>
            <person name="Kyrpides N.C."/>
            <person name="Klenk H.P."/>
            <person name="Lapidus A."/>
        </authorList>
    </citation>
    <scope>NUCLEOTIDE SEQUENCE [LARGE SCALE GENOMIC DNA]</scope>
    <source>
        <strain evidence="2">DSM 11204 / 1A</strain>
    </source>
</reference>
<dbReference type="RefSeq" id="WP_014025606.1">
    <property type="nucleotide sequence ID" value="NC_015931.1"/>
</dbReference>
<dbReference type="HOGENOM" id="CLU_2079391_0_0_2"/>
<dbReference type="InParanoid" id="G0EE13"/>
<proteinExistence type="predicted"/>
<evidence type="ECO:0000313" key="1">
    <source>
        <dbReference type="EMBL" id="AEM37929.1"/>
    </source>
</evidence>
<dbReference type="OrthoDB" id="14971at2157"/>
<sequence>MHDLAEKLAELLTAKGVYEKVLVDNVTGECAVLVAKRGATLHLIALSTHNDWVYAKIALSDAVPLRAWSCSNIFYTPYGLYAFAHTLDELADKIAGKQDRLEAQARILEEALRSGASLE</sequence>
<dbReference type="AlphaFoldDB" id="G0EE13"/>
<organism evidence="1 2">
    <name type="scientific">Pyrolobus fumarii (strain DSM 11204 / 1A)</name>
    <dbReference type="NCBI Taxonomy" id="694429"/>
    <lineage>
        <taxon>Archaea</taxon>
        <taxon>Thermoproteota</taxon>
        <taxon>Thermoprotei</taxon>
        <taxon>Desulfurococcales</taxon>
        <taxon>Pyrodictiaceae</taxon>
        <taxon>Pyrolobus</taxon>
    </lineage>
</organism>
<gene>
    <name evidence="1" type="ordered locus">Pyrfu_0057</name>
</gene>
<dbReference type="KEGG" id="pfm:Pyrfu_0057"/>
<name>G0EE13_PYRF1</name>
<dbReference type="GeneID" id="11139683"/>
<evidence type="ECO:0000313" key="2">
    <source>
        <dbReference type="Proteomes" id="UP000001037"/>
    </source>
</evidence>
<accession>G0EE13</accession>
<dbReference type="Proteomes" id="UP000001037">
    <property type="component" value="Chromosome"/>
</dbReference>
<keyword evidence="2" id="KW-1185">Reference proteome</keyword>